<comment type="caution">
    <text evidence="1">The sequence shown here is derived from an EMBL/GenBank/DDBJ whole genome shotgun (WGS) entry which is preliminary data.</text>
</comment>
<evidence type="ECO:0000313" key="2">
    <source>
        <dbReference type="Proteomes" id="UP000244224"/>
    </source>
</evidence>
<dbReference type="Proteomes" id="UP000244224">
    <property type="component" value="Unassembled WGS sequence"/>
</dbReference>
<organism evidence="1 2">
    <name type="scientific">Gemmobacter caeni</name>
    <dbReference type="NCBI Taxonomy" id="589035"/>
    <lineage>
        <taxon>Bacteria</taxon>
        <taxon>Pseudomonadati</taxon>
        <taxon>Pseudomonadota</taxon>
        <taxon>Alphaproteobacteria</taxon>
        <taxon>Rhodobacterales</taxon>
        <taxon>Paracoccaceae</taxon>
        <taxon>Gemmobacter</taxon>
    </lineage>
</organism>
<accession>A0A2T6ATH1</accession>
<gene>
    <name evidence="1" type="ORF">C8N34_11436</name>
</gene>
<keyword evidence="2" id="KW-1185">Reference proteome</keyword>
<proteinExistence type="predicted"/>
<name>A0A2T6ATH1_9RHOB</name>
<dbReference type="EMBL" id="QBKP01000014">
    <property type="protein sequence ID" value="PTX47016.1"/>
    <property type="molecule type" value="Genomic_DNA"/>
</dbReference>
<dbReference type="AlphaFoldDB" id="A0A2T6ATH1"/>
<reference evidence="1 2" key="1">
    <citation type="submission" date="2018-04" db="EMBL/GenBank/DDBJ databases">
        <title>Genomic Encyclopedia of Archaeal and Bacterial Type Strains, Phase II (KMG-II): from individual species to whole genera.</title>
        <authorList>
            <person name="Goeker M."/>
        </authorList>
    </citation>
    <scope>NUCLEOTIDE SEQUENCE [LARGE SCALE GENOMIC DNA]</scope>
    <source>
        <strain evidence="1 2">DSM 21823</strain>
    </source>
</reference>
<dbReference type="RefSeq" id="WP_108130028.1">
    <property type="nucleotide sequence ID" value="NZ_QBKP01000014.1"/>
</dbReference>
<evidence type="ECO:0000313" key="1">
    <source>
        <dbReference type="EMBL" id="PTX47016.1"/>
    </source>
</evidence>
<sequence length="238" mass="26143">MTNLKNTTAAALEAQVAEAQSIVDANSEFADMPAFEVAAFDEDGVFDTPHAMLVSEKNVNRFDYAAIAKAVEKTRGTDSGGIALQFVNQLGLSLAAPEDYAFSIGEVASVRQDYAAGWFNAQNRTLMIAGGNRDILGTHDLPCDLKKLIASTGGEDEQFITLISIAEIPHSGVIAVSFKKTPVFKGQELRDLLIDRFAELLEDFLKIRETTHDAILTREDYREQAEIEYAREYEADIS</sequence>
<protein>
    <submittedName>
        <fullName evidence="1">Uncharacterized protein</fullName>
    </submittedName>
</protein>